<reference evidence="3" key="1">
    <citation type="submission" date="2015-07" db="EMBL/GenBank/DDBJ databases">
        <title>Draft genome sequence of Streptomyces sp. CMAA 1322, a bacterium isolated from Caatinga biome, from dry forest semiarid of Brazil.</title>
        <authorList>
            <person name="Santos S.N."/>
            <person name="Gacesa R."/>
            <person name="Taketani R.G."/>
            <person name="Long P.F."/>
            <person name="Melo I.S."/>
        </authorList>
    </citation>
    <scope>NUCLEOTIDE SEQUENCE [LARGE SCALE GENOMIC DNA]</scope>
    <source>
        <strain evidence="3">CMAA 1322</strain>
    </source>
</reference>
<feature type="compositionally biased region" description="Gly residues" evidence="1">
    <location>
        <begin position="103"/>
        <end position="114"/>
    </location>
</feature>
<dbReference type="PATRIC" id="fig|1678637.3.peg.1556"/>
<sequence>MEATRVTVAVEGRLGLDGPRRMRDELERATRLSWRCEEVDEGPALSGDLSHILLEAVIAKGAEMSLEYALEAVKRCVARWRAERLDDPPRARVDTSSVTGADAAGGTGPDGPGG</sequence>
<evidence type="ECO:0000313" key="2">
    <source>
        <dbReference type="EMBL" id="KNB53219.1"/>
    </source>
</evidence>
<gene>
    <name evidence="2" type="ORF">AC230_07160</name>
</gene>
<evidence type="ECO:0000256" key="1">
    <source>
        <dbReference type="SAM" id="MobiDB-lite"/>
    </source>
</evidence>
<protein>
    <submittedName>
        <fullName evidence="2">Uncharacterized protein</fullName>
    </submittedName>
</protein>
<dbReference type="EMBL" id="LFXA01000003">
    <property type="protein sequence ID" value="KNB53219.1"/>
    <property type="molecule type" value="Genomic_DNA"/>
</dbReference>
<name>A0A0K9XIL2_9ACTN</name>
<dbReference type="OrthoDB" id="4218739at2"/>
<dbReference type="STRING" id="1678637.AC230_07160"/>
<keyword evidence="3" id="KW-1185">Reference proteome</keyword>
<dbReference type="AlphaFoldDB" id="A0A0K9XIL2"/>
<proteinExistence type="predicted"/>
<dbReference type="RefSeq" id="WP_049715196.1">
    <property type="nucleotide sequence ID" value="NZ_LFXA01000003.1"/>
</dbReference>
<comment type="caution">
    <text evidence="2">The sequence shown here is derived from an EMBL/GenBank/DDBJ whole genome shotgun (WGS) entry which is preliminary data.</text>
</comment>
<evidence type="ECO:0000313" key="3">
    <source>
        <dbReference type="Proteomes" id="UP000037288"/>
    </source>
</evidence>
<accession>A0A0K9XIL2</accession>
<organism evidence="2 3">
    <name type="scientific">Streptomyces caatingaensis</name>
    <dbReference type="NCBI Taxonomy" id="1678637"/>
    <lineage>
        <taxon>Bacteria</taxon>
        <taxon>Bacillati</taxon>
        <taxon>Actinomycetota</taxon>
        <taxon>Actinomycetes</taxon>
        <taxon>Kitasatosporales</taxon>
        <taxon>Streptomycetaceae</taxon>
        <taxon>Streptomyces</taxon>
    </lineage>
</organism>
<feature type="region of interest" description="Disordered" evidence="1">
    <location>
        <begin position="86"/>
        <end position="114"/>
    </location>
</feature>
<dbReference type="Proteomes" id="UP000037288">
    <property type="component" value="Unassembled WGS sequence"/>
</dbReference>